<gene>
    <name evidence="1" type="ORF">GARC_0513</name>
</gene>
<dbReference type="STRING" id="493475.GARC_0513"/>
<name>K6XA47_9ALTE</name>
<sequence>MIESYRKAAVESAMSTNSAKNSFPHWAKYISTITNDRLSGRIIFDLGDHLREIFNASSQGNTRVGENTNSSVSAGGAAWESLVCWYLNLCLIGSNVVVIKSKKDLLPRFITDAIAVKYNNFKSNTEADLIYIAFPKVQDWPEKGEKELFSTYFDRVLSIVFSMKDISIGVIQTKTNWNDNAQIPMLWDMVYSAKGFGRNVTVGSKGRSIESFASFTYSFVTVPSQKDIDKNYKVTSTSVNRVRNISGGNYWGLPTKDGVADSLNEFIGRNLSDYIPEADLIGWLDKQVALLETDYSYFGLQKEHSKYLIQS</sequence>
<dbReference type="eggNOG" id="ENOG5033QSU">
    <property type="taxonomic scope" value="Bacteria"/>
</dbReference>
<accession>K6XA47</accession>
<dbReference type="Proteomes" id="UP000006327">
    <property type="component" value="Unassembled WGS sequence"/>
</dbReference>
<evidence type="ECO:0000313" key="1">
    <source>
        <dbReference type="EMBL" id="GAC17494.1"/>
    </source>
</evidence>
<comment type="caution">
    <text evidence="1">The sequence shown here is derived from an EMBL/GenBank/DDBJ whole genome shotgun (WGS) entry which is preliminary data.</text>
</comment>
<proteinExistence type="predicted"/>
<dbReference type="AlphaFoldDB" id="K6XA47"/>
<dbReference type="EMBL" id="BAEO01000007">
    <property type="protein sequence ID" value="GAC17494.1"/>
    <property type="molecule type" value="Genomic_DNA"/>
</dbReference>
<dbReference type="RefSeq" id="WP_007616335.1">
    <property type="nucleotide sequence ID" value="NZ_BAEO01000007.1"/>
</dbReference>
<protein>
    <submittedName>
        <fullName evidence="1">Uncharacterized protein</fullName>
    </submittedName>
</protein>
<dbReference type="OrthoDB" id="9801123at2"/>
<organism evidence="1 2">
    <name type="scientific">Paraglaciecola arctica BSs20135</name>
    <dbReference type="NCBI Taxonomy" id="493475"/>
    <lineage>
        <taxon>Bacteria</taxon>
        <taxon>Pseudomonadati</taxon>
        <taxon>Pseudomonadota</taxon>
        <taxon>Gammaproteobacteria</taxon>
        <taxon>Alteromonadales</taxon>
        <taxon>Alteromonadaceae</taxon>
        <taxon>Paraglaciecola</taxon>
    </lineage>
</organism>
<reference evidence="1 2" key="1">
    <citation type="journal article" date="2017" name="Antonie Van Leeuwenhoek">
        <title>Rhizobium rhizosphaerae sp. nov., a novel species isolated from rice rhizosphere.</title>
        <authorList>
            <person name="Zhao J.J."/>
            <person name="Zhang J."/>
            <person name="Zhang R.J."/>
            <person name="Zhang C.W."/>
            <person name="Yin H.Q."/>
            <person name="Zhang X.X."/>
        </authorList>
    </citation>
    <scope>NUCLEOTIDE SEQUENCE [LARGE SCALE GENOMIC DNA]</scope>
    <source>
        <strain evidence="1 2">BSs20135</strain>
    </source>
</reference>
<keyword evidence="2" id="KW-1185">Reference proteome</keyword>
<evidence type="ECO:0000313" key="2">
    <source>
        <dbReference type="Proteomes" id="UP000006327"/>
    </source>
</evidence>